<dbReference type="Gene3D" id="3.30.1490.120">
    <property type="entry name" value="RNA polymerase Rpb7-like, N-terminal domain"/>
    <property type="match status" value="1"/>
</dbReference>
<dbReference type="SUPFAM" id="SSF50249">
    <property type="entry name" value="Nucleic acid-binding proteins"/>
    <property type="match status" value="1"/>
</dbReference>
<name>A0A835QAZ9_VANPL</name>
<protein>
    <recommendedName>
        <fullName evidence="6">DNA-directed RNA polymerase subunit</fullName>
    </recommendedName>
</protein>
<dbReference type="InterPro" id="IPR036898">
    <property type="entry name" value="RNA_pol_Rpb7-like_N_sf"/>
</dbReference>
<evidence type="ECO:0000256" key="5">
    <source>
        <dbReference type="ARBA" id="ARBA00023242"/>
    </source>
</evidence>
<evidence type="ECO:0000313" key="9">
    <source>
        <dbReference type="Proteomes" id="UP000636800"/>
    </source>
</evidence>
<proteinExistence type="inferred from homology"/>
<dbReference type="Gene3D" id="2.40.50.140">
    <property type="entry name" value="Nucleic acid-binding proteins"/>
    <property type="match status" value="1"/>
</dbReference>
<evidence type="ECO:0000313" key="8">
    <source>
        <dbReference type="EMBL" id="KAG0465947.1"/>
    </source>
</evidence>
<dbReference type="PANTHER" id="PTHR12709:SF3">
    <property type="entry name" value="DNA-DIRECTED RNA POLYMERASE V SUBUNIT 7"/>
    <property type="match status" value="1"/>
</dbReference>
<comment type="similarity">
    <text evidence="2">Belongs to the eukaryotic RPB7/RPC8 RNA polymerase subunit family.</text>
</comment>
<dbReference type="EMBL" id="JADCNM010000010">
    <property type="protein sequence ID" value="KAG0465947.1"/>
    <property type="molecule type" value="Genomic_DNA"/>
</dbReference>
<dbReference type="InterPro" id="IPR012340">
    <property type="entry name" value="NA-bd_OB-fold"/>
</dbReference>
<evidence type="ECO:0000313" key="10">
    <source>
        <dbReference type="Proteomes" id="UP000639772"/>
    </source>
</evidence>
<gene>
    <name evidence="8" type="ORF">HPP92_020111</name>
    <name evidence="7" type="ORF">HPP92_020538</name>
</gene>
<sequence>MVFLEVEMQGNVVVPPDQLDPKGLLLRKGIVLRLLEDIASRKASKEHGYYIAVTTLNSVSEGRVQELTGNVVFPVSFNCITLKPCKGEILMGTVDKVLRHGVFLKSGPIDNIFLSEKKMEDYKFNVVDEPMFVNDKQQSKMAKSSMVRYKVLGIKWMEWDRGFQMLATLAGDFLGPI</sequence>
<dbReference type="AlphaFoldDB" id="A0A835QAZ9"/>
<dbReference type="EMBL" id="JADCNL010000010">
    <property type="protein sequence ID" value="KAG0464469.1"/>
    <property type="molecule type" value="Genomic_DNA"/>
</dbReference>
<organism evidence="8 10">
    <name type="scientific">Vanilla planifolia</name>
    <name type="common">Vanilla</name>
    <dbReference type="NCBI Taxonomy" id="51239"/>
    <lineage>
        <taxon>Eukaryota</taxon>
        <taxon>Viridiplantae</taxon>
        <taxon>Streptophyta</taxon>
        <taxon>Embryophyta</taxon>
        <taxon>Tracheophyta</taxon>
        <taxon>Spermatophyta</taxon>
        <taxon>Magnoliopsida</taxon>
        <taxon>Liliopsida</taxon>
        <taxon>Asparagales</taxon>
        <taxon>Orchidaceae</taxon>
        <taxon>Vanilloideae</taxon>
        <taxon>Vanilleae</taxon>
        <taxon>Vanilla</taxon>
    </lineage>
</organism>
<dbReference type="PANTHER" id="PTHR12709">
    <property type="entry name" value="DNA-DIRECTED RNA POLYMERASE II, III"/>
    <property type="match status" value="1"/>
</dbReference>
<keyword evidence="4 6" id="KW-0804">Transcription</keyword>
<keyword evidence="9" id="KW-1185">Reference proteome</keyword>
<dbReference type="InterPro" id="IPR045113">
    <property type="entry name" value="Rpb7-like"/>
</dbReference>
<comment type="function">
    <text evidence="6">DNA-dependent RNA polymerase which catalyzes the transcription of DNA into RNA using the four ribonucleoside triphosphates as substrates.</text>
</comment>
<dbReference type="GO" id="GO:0003697">
    <property type="term" value="F:single-stranded DNA binding"/>
    <property type="evidence" value="ECO:0007669"/>
    <property type="project" value="TreeGrafter"/>
</dbReference>
<evidence type="ECO:0000256" key="3">
    <source>
        <dbReference type="ARBA" id="ARBA00022478"/>
    </source>
</evidence>
<dbReference type="FunFam" id="2.40.50.140:FF:000043">
    <property type="entry name" value="DNA-directed RNA polymerase II subunit RPB7"/>
    <property type="match status" value="1"/>
</dbReference>
<dbReference type="GO" id="GO:0055029">
    <property type="term" value="C:nuclear DNA-directed RNA polymerase complex"/>
    <property type="evidence" value="ECO:0007669"/>
    <property type="project" value="UniProtKB-ARBA"/>
</dbReference>
<comment type="subcellular location">
    <subcellularLocation>
        <location evidence="1 6">Nucleus</location>
    </subcellularLocation>
</comment>
<accession>A0A835QAZ9</accession>
<reference evidence="9 10" key="1">
    <citation type="journal article" date="2020" name="Nat. Food">
        <title>A phased Vanilla planifolia genome enables genetic improvement of flavour and production.</title>
        <authorList>
            <person name="Hasing T."/>
            <person name="Tang H."/>
            <person name="Brym M."/>
            <person name="Khazi F."/>
            <person name="Huang T."/>
            <person name="Chambers A.H."/>
        </authorList>
    </citation>
    <scope>NUCLEOTIDE SEQUENCE [LARGE SCALE GENOMIC DNA]</scope>
    <source>
        <tissue evidence="8">Leaf</tissue>
    </source>
</reference>
<dbReference type="OrthoDB" id="1162399at2759"/>
<evidence type="ECO:0000256" key="4">
    <source>
        <dbReference type="ARBA" id="ARBA00023163"/>
    </source>
</evidence>
<dbReference type="FunFam" id="3.30.1490.120:FF:000001">
    <property type="entry name" value="DNA-directed RNA polymerase II subunit RPB7"/>
    <property type="match status" value="1"/>
</dbReference>
<dbReference type="GO" id="GO:0003727">
    <property type="term" value="F:single-stranded RNA binding"/>
    <property type="evidence" value="ECO:0007669"/>
    <property type="project" value="TreeGrafter"/>
</dbReference>
<evidence type="ECO:0000256" key="1">
    <source>
        <dbReference type="ARBA" id="ARBA00004123"/>
    </source>
</evidence>
<dbReference type="Proteomes" id="UP000636800">
    <property type="component" value="Chromosome 10"/>
</dbReference>
<keyword evidence="3 6" id="KW-0240">DNA-directed RNA polymerase</keyword>
<evidence type="ECO:0000256" key="6">
    <source>
        <dbReference type="RuleBase" id="RU369086"/>
    </source>
</evidence>
<comment type="caution">
    <text evidence="8">The sequence shown here is derived from an EMBL/GenBank/DDBJ whole genome shotgun (WGS) entry which is preliminary data.</text>
</comment>
<evidence type="ECO:0000313" key="7">
    <source>
        <dbReference type="EMBL" id="KAG0464469.1"/>
    </source>
</evidence>
<evidence type="ECO:0000256" key="2">
    <source>
        <dbReference type="ARBA" id="ARBA00009307"/>
    </source>
</evidence>
<dbReference type="SUPFAM" id="SSF88798">
    <property type="entry name" value="N-terminal, heterodimerisation domain of RBP7 (RpoE)"/>
    <property type="match status" value="1"/>
</dbReference>
<keyword evidence="5 6" id="KW-0539">Nucleus</keyword>
<dbReference type="GO" id="GO:0006352">
    <property type="term" value="P:DNA-templated transcription initiation"/>
    <property type="evidence" value="ECO:0007669"/>
    <property type="project" value="UniProtKB-UniRule"/>
</dbReference>
<dbReference type="Proteomes" id="UP000639772">
    <property type="component" value="Chromosome 10"/>
</dbReference>